<protein>
    <submittedName>
        <fullName evidence="1">9285_t:CDS:1</fullName>
    </submittedName>
</protein>
<keyword evidence="2" id="KW-1185">Reference proteome</keyword>
<dbReference type="Proteomes" id="UP000789759">
    <property type="component" value="Unassembled WGS sequence"/>
</dbReference>
<comment type="caution">
    <text evidence="1">The sequence shown here is derived from an EMBL/GenBank/DDBJ whole genome shotgun (WGS) entry which is preliminary data.</text>
</comment>
<proteinExistence type="predicted"/>
<evidence type="ECO:0000313" key="2">
    <source>
        <dbReference type="Proteomes" id="UP000789759"/>
    </source>
</evidence>
<dbReference type="AlphaFoldDB" id="A0A9N9KKX5"/>
<dbReference type="EMBL" id="CAJVQA010089635">
    <property type="protein sequence ID" value="CAG8840239.1"/>
    <property type="molecule type" value="Genomic_DNA"/>
</dbReference>
<reference evidence="1" key="1">
    <citation type="submission" date="2021-06" db="EMBL/GenBank/DDBJ databases">
        <authorList>
            <person name="Kallberg Y."/>
            <person name="Tangrot J."/>
            <person name="Rosling A."/>
        </authorList>
    </citation>
    <scope>NUCLEOTIDE SEQUENCE</scope>
    <source>
        <strain evidence="1">FL966</strain>
    </source>
</reference>
<dbReference type="OrthoDB" id="2417702at2759"/>
<name>A0A9N9KKX5_9GLOM</name>
<feature type="non-terminal residue" evidence="1">
    <location>
        <position position="82"/>
    </location>
</feature>
<evidence type="ECO:0000313" key="1">
    <source>
        <dbReference type="EMBL" id="CAG8840239.1"/>
    </source>
</evidence>
<feature type="non-terminal residue" evidence="1">
    <location>
        <position position="1"/>
    </location>
</feature>
<accession>A0A9N9KKX5</accession>
<gene>
    <name evidence="1" type="ORF">CPELLU_LOCUS21981</name>
</gene>
<organism evidence="1 2">
    <name type="scientific">Cetraspora pellucida</name>
    <dbReference type="NCBI Taxonomy" id="1433469"/>
    <lineage>
        <taxon>Eukaryota</taxon>
        <taxon>Fungi</taxon>
        <taxon>Fungi incertae sedis</taxon>
        <taxon>Mucoromycota</taxon>
        <taxon>Glomeromycotina</taxon>
        <taxon>Glomeromycetes</taxon>
        <taxon>Diversisporales</taxon>
        <taxon>Gigasporaceae</taxon>
        <taxon>Cetraspora</taxon>
    </lineage>
</organism>
<sequence>DADTETESRDFNNSKLGCLQTGVWKFFERAYLANSCKKVSEEWQCHFNNIIVNNLKDIPTDEPISNASSSLVKQKKIAKQPG</sequence>